<dbReference type="SUPFAM" id="SSF57959">
    <property type="entry name" value="Leucine zipper domain"/>
    <property type="match status" value="1"/>
</dbReference>
<feature type="coiled-coil region" evidence="3">
    <location>
        <begin position="113"/>
        <end position="179"/>
    </location>
</feature>
<evidence type="ECO:0000259" key="5">
    <source>
        <dbReference type="PROSITE" id="PS00036"/>
    </source>
</evidence>
<dbReference type="Gene3D" id="1.20.5.170">
    <property type="match status" value="1"/>
</dbReference>
<evidence type="ECO:0000256" key="3">
    <source>
        <dbReference type="SAM" id="Coils"/>
    </source>
</evidence>
<gene>
    <name evidence="6" type="ORF">GSTUAT00005320001</name>
</gene>
<keyword evidence="3" id="KW-0175">Coiled coil</keyword>
<feature type="domain" description="BZIP" evidence="5">
    <location>
        <begin position="100"/>
        <end position="115"/>
    </location>
</feature>
<dbReference type="CDD" id="cd14688">
    <property type="entry name" value="bZIP_YAP"/>
    <property type="match status" value="1"/>
</dbReference>
<dbReference type="AlphaFoldDB" id="A0A292PSR0"/>
<dbReference type="GO" id="GO:0090575">
    <property type="term" value="C:RNA polymerase II transcription regulator complex"/>
    <property type="evidence" value="ECO:0007669"/>
    <property type="project" value="TreeGrafter"/>
</dbReference>
<dbReference type="InterPro" id="IPR050936">
    <property type="entry name" value="AP-1-like"/>
</dbReference>
<feature type="region of interest" description="Disordered" evidence="4">
    <location>
        <begin position="278"/>
        <end position="301"/>
    </location>
</feature>
<dbReference type="EMBL" id="LN891043">
    <property type="protein sequence ID" value="CUS10566.1"/>
    <property type="molecule type" value="Genomic_DNA"/>
</dbReference>
<evidence type="ECO:0000313" key="7">
    <source>
        <dbReference type="Proteomes" id="UP001412239"/>
    </source>
</evidence>
<accession>A0A292PSR0</accession>
<dbReference type="InterPro" id="IPR046347">
    <property type="entry name" value="bZIP_sf"/>
</dbReference>
<dbReference type="GO" id="GO:0001228">
    <property type="term" value="F:DNA-binding transcription activator activity, RNA polymerase II-specific"/>
    <property type="evidence" value="ECO:0007669"/>
    <property type="project" value="TreeGrafter"/>
</dbReference>
<name>A0A292PSR0_9PEZI</name>
<sequence length="547" mass="58446">MSGGSMSPICEYLSVVLGRLSLGISIQLTIFQAISSPFSASSPGPPILAPRAASVGSDGAAAPSTIVTRKEWVVPPRPKPGRKASTETPPTQRIAHVTQKRKAQNRAAQRAFRERKAARVNELEDKLKELQADHEDRDRISRDQIQQLTEDNVRLTKELSEHKIRMESLQKELDLIRQLKSEDQASSAANFVTQVASPAPSSGRGTPCGGDCTCTDELDQVLCIKNPVVTLSAPSVPLRRRSGRNKPQPPPESSRVSDPTGCSRCPEEGPCACMTEPAAALSTKRPTSPSQNTPKRTRTGDYAGHISDELEIDFTNAYMTRSAPNPPITQMPDPCGFCSDGTPCVCAEVANSLIAGDDSEEDHSTKLPPLRDGHSSVLTSHTQQGLERPEALYPPMNTSAVKLTSRPSGCQPGGCAQCQNDPLSTLFCQSVATKMDGAEKSGCCRGSLCGGGDIGGSKPGVGDSKEKGKSDEGASEKGTFIPCSAAYQTLSRHRAFEDATTDLGSLVRPLMVRSLDGSCPQIEVSSVREVLRRLDRGFGSDAGKYTK</sequence>
<dbReference type="Pfam" id="PF10297">
    <property type="entry name" value="Hap4_Hap_bind"/>
    <property type="match status" value="1"/>
</dbReference>
<organism evidence="6 7">
    <name type="scientific">Tuber aestivum</name>
    <name type="common">summer truffle</name>
    <dbReference type="NCBI Taxonomy" id="59557"/>
    <lineage>
        <taxon>Eukaryota</taxon>
        <taxon>Fungi</taxon>
        <taxon>Dikarya</taxon>
        <taxon>Ascomycota</taxon>
        <taxon>Pezizomycotina</taxon>
        <taxon>Pezizomycetes</taxon>
        <taxon>Pezizales</taxon>
        <taxon>Tuberaceae</taxon>
        <taxon>Tuber</taxon>
    </lineage>
</organism>
<dbReference type="Pfam" id="PF00170">
    <property type="entry name" value="bZIP_1"/>
    <property type="match status" value="1"/>
</dbReference>
<evidence type="ECO:0000256" key="4">
    <source>
        <dbReference type="SAM" id="MobiDB-lite"/>
    </source>
</evidence>
<evidence type="ECO:0000256" key="1">
    <source>
        <dbReference type="ARBA" id="ARBA00004123"/>
    </source>
</evidence>
<feature type="compositionally biased region" description="Polar residues" evidence="4">
    <location>
        <begin position="284"/>
        <end position="294"/>
    </location>
</feature>
<reference evidence="6" key="1">
    <citation type="submission" date="2015-10" db="EMBL/GenBank/DDBJ databases">
        <authorList>
            <person name="Regsiter A."/>
            <person name="william w."/>
        </authorList>
    </citation>
    <scope>NUCLEOTIDE SEQUENCE</scope>
    <source>
        <strain evidence="6">Montdore</strain>
    </source>
</reference>
<feature type="compositionally biased region" description="Basic and acidic residues" evidence="4">
    <location>
        <begin position="463"/>
        <end position="475"/>
    </location>
</feature>
<dbReference type="SMART" id="SM00338">
    <property type="entry name" value="BRLZ"/>
    <property type="match status" value="1"/>
</dbReference>
<feature type="compositionally biased region" description="Polar residues" evidence="4">
    <location>
        <begin position="376"/>
        <end position="385"/>
    </location>
</feature>
<evidence type="ECO:0000256" key="2">
    <source>
        <dbReference type="ARBA" id="ARBA00023242"/>
    </source>
</evidence>
<dbReference type="InterPro" id="IPR018287">
    <property type="entry name" value="Hap4_TF_heteromerisation"/>
</dbReference>
<dbReference type="InterPro" id="IPR004827">
    <property type="entry name" value="bZIP"/>
</dbReference>
<keyword evidence="2" id="KW-0539">Nucleus</keyword>
<feature type="region of interest" description="Disordered" evidence="4">
    <location>
        <begin position="357"/>
        <end position="387"/>
    </location>
</feature>
<feature type="region of interest" description="Disordered" evidence="4">
    <location>
        <begin position="234"/>
        <end position="262"/>
    </location>
</feature>
<protein>
    <recommendedName>
        <fullName evidence="5">BZIP domain-containing protein</fullName>
    </recommendedName>
</protein>
<dbReference type="PANTHER" id="PTHR40621">
    <property type="entry name" value="TRANSCRIPTION FACTOR KAPC-RELATED"/>
    <property type="match status" value="1"/>
</dbReference>
<dbReference type="GO" id="GO:0000976">
    <property type="term" value="F:transcription cis-regulatory region binding"/>
    <property type="evidence" value="ECO:0007669"/>
    <property type="project" value="InterPro"/>
</dbReference>
<dbReference type="Proteomes" id="UP001412239">
    <property type="component" value="Unassembled WGS sequence"/>
</dbReference>
<dbReference type="PANTHER" id="PTHR40621:SF7">
    <property type="entry name" value="BZIP DOMAIN-CONTAINING PROTEIN"/>
    <property type="match status" value="1"/>
</dbReference>
<dbReference type="PROSITE" id="PS00036">
    <property type="entry name" value="BZIP_BASIC"/>
    <property type="match status" value="1"/>
</dbReference>
<proteinExistence type="predicted"/>
<feature type="region of interest" description="Disordered" evidence="4">
    <location>
        <begin position="455"/>
        <end position="477"/>
    </location>
</feature>
<feature type="compositionally biased region" description="Basic and acidic residues" evidence="4">
    <location>
        <begin position="362"/>
        <end position="374"/>
    </location>
</feature>
<evidence type="ECO:0000313" key="6">
    <source>
        <dbReference type="EMBL" id="CUS10566.1"/>
    </source>
</evidence>
<comment type="subcellular location">
    <subcellularLocation>
        <location evidence="1">Nucleus</location>
    </subcellularLocation>
</comment>
<keyword evidence="7" id="KW-1185">Reference proteome</keyword>